<protein>
    <submittedName>
        <fullName evidence="1">Uncharacterized protein</fullName>
    </submittedName>
</protein>
<sequence>DNFIAPITSDDPQLEISPPDMTVNTGQMQDLQETGPAAAEHFKLQLDLGVIPPGGKGRRTSLSDRYALAVIATYVGYGRWGLLSMEKIARTAGCGRWQVSKAIGKENAAGHLDVDDDGKCNWYRVPLLLKSVVKLWVNPAMVRDDGYSILVACCTSYVKFRQGKNDATWFSTQECADGLGVSYHTAARGLAESADESLIQKTHRPWRRSSKNEYCLTCKGKEATGVFGPESARPNARALGQTMYAGKLFTANGVRRGVSRAEQ</sequence>
<evidence type="ECO:0000313" key="1">
    <source>
        <dbReference type="EMBL" id="GAI90673.1"/>
    </source>
</evidence>
<dbReference type="EMBL" id="BARW01024333">
    <property type="protein sequence ID" value="GAI90673.1"/>
    <property type="molecule type" value="Genomic_DNA"/>
</dbReference>
<feature type="non-terminal residue" evidence="1">
    <location>
        <position position="1"/>
    </location>
</feature>
<organism evidence="1">
    <name type="scientific">marine sediment metagenome</name>
    <dbReference type="NCBI Taxonomy" id="412755"/>
    <lineage>
        <taxon>unclassified sequences</taxon>
        <taxon>metagenomes</taxon>
        <taxon>ecological metagenomes</taxon>
    </lineage>
</organism>
<gene>
    <name evidence="1" type="ORF">S12H4_40139</name>
</gene>
<feature type="non-terminal residue" evidence="1">
    <location>
        <position position="263"/>
    </location>
</feature>
<reference evidence="1" key="1">
    <citation type="journal article" date="2014" name="Front. Microbiol.">
        <title>High frequency of phylogenetically diverse reductive dehalogenase-homologous genes in deep subseafloor sedimentary metagenomes.</title>
        <authorList>
            <person name="Kawai M."/>
            <person name="Futagami T."/>
            <person name="Toyoda A."/>
            <person name="Takaki Y."/>
            <person name="Nishi S."/>
            <person name="Hori S."/>
            <person name="Arai W."/>
            <person name="Tsubouchi T."/>
            <person name="Morono Y."/>
            <person name="Uchiyama I."/>
            <person name="Ito T."/>
            <person name="Fujiyama A."/>
            <person name="Inagaki F."/>
            <person name="Takami H."/>
        </authorList>
    </citation>
    <scope>NUCLEOTIDE SEQUENCE</scope>
    <source>
        <strain evidence="1">Expedition CK06-06</strain>
    </source>
</reference>
<proteinExistence type="predicted"/>
<accession>X1SCG9</accession>
<comment type="caution">
    <text evidence="1">The sequence shown here is derived from an EMBL/GenBank/DDBJ whole genome shotgun (WGS) entry which is preliminary data.</text>
</comment>
<dbReference type="AlphaFoldDB" id="X1SCG9"/>
<name>X1SCG9_9ZZZZ</name>